<organism evidence="3 4">
    <name type="scientific">Actinomycetospora aurantiaca</name>
    <dbReference type="NCBI Taxonomy" id="3129233"/>
    <lineage>
        <taxon>Bacteria</taxon>
        <taxon>Bacillati</taxon>
        <taxon>Actinomycetota</taxon>
        <taxon>Actinomycetes</taxon>
        <taxon>Pseudonocardiales</taxon>
        <taxon>Pseudonocardiaceae</taxon>
        <taxon>Actinomycetospora</taxon>
    </lineage>
</organism>
<evidence type="ECO:0000313" key="4">
    <source>
        <dbReference type="Proteomes" id="UP001385809"/>
    </source>
</evidence>
<feature type="domain" description="DUF4097" evidence="2">
    <location>
        <begin position="164"/>
        <end position="296"/>
    </location>
</feature>
<comment type="caution">
    <text evidence="3">The sequence shown here is derived from an EMBL/GenBank/DDBJ whole genome shotgun (WGS) entry which is preliminary data.</text>
</comment>
<dbReference type="Proteomes" id="UP001385809">
    <property type="component" value="Unassembled WGS sequence"/>
</dbReference>
<evidence type="ECO:0000256" key="1">
    <source>
        <dbReference type="SAM" id="MobiDB-lite"/>
    </source>
</evidence>
<evidence type="ECO:0000259" key="2">
    <source>
        <dbReference type="Pfam" id="PF13349"/>
    </source>
</evidence>
<feature type="region of interest" description="Disordered" evidence="1">
    <location>
        <begin position="276"/>
        <end position="297"/>
    </location>
</feature>
<accession>A0ABU8MKR4</accession>
<dbReference type="Pfam" id="PF13349">
    <property type="entry name" value="DUF4097"/>
    <property type="match status" value="1"/>
</dbReference>
<name>A0ABU8MKR4_9PSEU</name>
<dbReference type="InterPro" id="IPR025164">
    <property type="entry name" value="Toastrack_DUF4097"/>
</dbReference>
<gene>
    <name evidence="3" type="ORF">WCD74_09020</name>
</gene>
<keyword evidence="4" id="KW-1185">Reference proteome</keyword>
<dbReference type="EMBL" id="JBBEGN010000003">
    <property type="protein sequence ID" value="MEJ2867904.1"/>
    <property type="molecule type" value="Genomic_DNA"/>
</dbReference>
<proteinExistence type="predicted"/>
<sequence length="316" mass="31683">MSAPEEMRRSERFPTTGPAELVVEIDAGRVDVRLDATAGADTVSVEVAADAEGAPGWVRGLAGLVDAASGLEARFGVDLGSLAGLGVRRDESPEERAARAVAETTIAWEAGALRVRSPQEVALRTVPLAVVVHAPEGSAVTVRAGAAPVDVAGRPGTVEVATTGSVSLDRTAERSRIRCGAGDVTVGRVEGPLRVKGGAGDVFLDGVTAGVEVVTGSGSVTAGRVAADLAVRCGSGNVTVRDASAGDLDLSTGAGTIQVGVHAGVDASVDLRSAAGRSTSDLPVSATRSEHDRSSGTVRIRGRAAAGDTRVVRAGA</sequence>
<protein>
    <submittedName>
        <fullName evidence="3">DUF4097 family beta strand repeat-containing protein</fullName>
    </submittedName>
</protein>
<evidence type="ECO:0000313" key="3">
    <source>
        <dbReference type="EMBL" id="MEJ2867904.1"/>
    </source>
</evidence>
<reference evidence="3 4" key="1">
    <citation type="submission" date="2024-03" db="EMBL/GenBank/DDBJ databases">
        <title>Actinomycetospora sp. OC33-EN08, a novel actinomycete isolated from wild orchid (Aerides multiflora).</title>
        <authorList>
            <person name="Suriyachadkun C."/>
        </authorList>
    </citation>
    <scope>NUCLEOTIDE SEQUENCE [LARGE SCALE GENOMIC DNA]</scope>
    <source>
        <strain evidence="3 4">OC33-EN08</strain>
    </source>
</reference>
<dbReference type="RefSeq" id="WP_337694510.1">
    <property type="nucleotide sequence ID" value="NZ_JBBEGN010000003.1"/>
</dbReference>